<evidence type="ECO:0000256" key="1">
    <source>
        <dbReference type="SAM" id="SignalP"/>
    </source>
</evidence>
<gene>
    <name evidence="2" type="ORF">Pla22_22900</name>
</gene>
<dbReference type="OrthoDB" id="287770at2"/>
<proteinExistence type="predicted"/>
<reference evidence="2 3" key="1">
    <citation type="submission" date="2019-02" db="EMBL/GenBank/DDBJ databases">
        <title>Deep-cultivation of Planctomycetes and their phenomic and genomic characterization uncovers novel biology.</title>
        <authorList>
            <person name="Wiegand S."/>
            <person name="Jogler M."/>
            <person name="Boedeker C."/>
            <person name="Pinto D."/>
            <person name="Vollmers J."/>
            <person name="Rivas-Marin E."/>
            <person name="Kohn T."/>
            <person name="Peeters S.H."/>
            <person name="Heuer A."/>
            <person name="Rast P."/>
            <person name="Oberbeckmann S."/>
            <person name="Bunk B."/>
            <person name="Jeske O."/>
            <person name="Meyerdierks A."/>
            <person name="Storesund J.E."/>
            <person name="Kallscheuer N."/>
            <person name="Luecker S."/>
            <person name="Lage O.M."/>
            <person name="Pohl T."/>
            <person name="Merkel B.J."/>
            <person name="Hornburger P."/>
            <person name="Mueller R.-W."/>
            <person name="Bruemmer F."/>
            <person name="Labrenz M."/>
            <person name="Spormann A.M."/>
            <person name="Op Den Camp H."/>
            <person name="Overmann J."/>
            <person name="Amann R."/>
            <person name="Jetten M.S.M."/>
            <person name="Mascher T."/>
            <person name="Medema M.H."/>
            <person name="Devos D.P."/>
            <person name="Kaster A.-K."/>
            <person name="Ovreas L."/>
            <person name="Rohde M."/>
            <person name="Galperin M.Y."/>
            <person name="Jogler C."/>
        </authorList>
    </citation>
    <scope>NUCLEOTIDE SEQUENCE [LARGE SCALE GENOMIC DNA]</scope>
    <source>
        <strain evidence="2 3">Pla22</strain>
    </source>
</reference>
<sequence precursor="true">MRLFAFLSLLILSIGAPTLAQETAPPSNDADVAKEASEQLDDVWMQKKLDYSTAILKGLSLGDFELIEANARQMRLLNRIEGFVRSRNPDYRTHVHAFERASDEVIRQAKKQSIDGVIVAYHQLTVSCVRCHQTLREE</sequence>
<dbReference type="GO" id="GO:0009055">
    <property type="term" value="F:electron transfer activity"/>
    <property type="evidence" value="ECO:0007669"/>
    <property type="project" value="InterPro"/>
</dbReference>
<feature type="chain" id="PRO_5022674857" description="Cytochrome C" evidence="1">
    <location>
        <begin position="21"/>
        <end position="138"/>
    </location>
</feature>
<accession>A0A5C5WVQ9</accession>
<dbReference type="InterPro" id="IPR010980">
    <property type="entry name" value="Cyt_c/b562"/>
</dbReference>
<dbReference type="GO" id="GO:0020037">
    <property type="term" value="F:heme binding"/>
    <property type="evidence" value="ECO:0007669"/>
    <property type="project" value="InterPro"/>
</dbReference>
<dbReference type="GO" id="GO:0005506">
    <property type="term" value="F:iron ion binding"/>
    <property type="evidence" value="ECO:0007669"/>
    <property type="project" value="InterPro"/>
</dbReference>
<dbReference type="AlphaFoldDB" id="A0A5C5WVQ9"/>
<dbReference type="RefSeq" id="WP_146514656.1">
    <property type="nucleotide sequence ID" value="NZ_SJPI01000001.1"/>
</dbReference>
<comment type="caution">
    <text evidence="2">The sequence shown here is derived from an EMBL/GenBank/DDBJ whole genome shotgun (WGS) entry which is preliminary data.</text>
</comment>
<keyword evidence="3" id="KW-1185">Reference proteome</keyword>
<evidence type="ECO:0008006" key="4">
    <source>
        <dbReference type="Google" id="ProtNLM"/>
    </source>
</evidence>
<organism evidence="2 3">
    <name type="scientific">Rubripirellula amarantea</name>
    <dbReference type="NCBI Taxonomy" id="2527999"/>
    <lineage>
        <taxon>Bacteria</taxon>
        <taxon>Pseudomonadati</taxon>
        <taxon>Planctomycetota</taxon>
        <taxon>Planctomycetia</taxon>
        <taxon>Pirellulales</taxon>
        <taxon>Pirellulaceae</taxon>
        <taxon>Rubripirellula</taxon>
    </lineage>
</organism>
<protein>
    <recommendedName>
        <fullName evidence="4">Cytochrome C</fullName>
    </recommendedName>
</protein>
<name>A0A5C5WVQ9_9BACT</name>
<evidence type="ECO:0000313" key="3">
    <source>
        <dbReference type="Proteomes" id="UP000316598"/>
    </source>
</evidence>
<dbReference type="SUPFAM" id="SSF47175">
    <property type="entry name" value="Cytochromes"/>
    <property type="match status" value="1"/>
</dbReference>
<feature type="signal peptide" evidence="1">
    <location>
        <begin position="1"/>
        <end position="20"/>
    </location>
</feature>
<dbReference type="GO" id="GO:0022900">
    <property type="term" value="P:electron transport chain"/>
    <property type="evidence" value="ECO:0007669"/>
    <property type="project" value="InterPro"/>
</dbReference>
<dbReference type="EMBL" id="SJPI01000001">
    <property type="protein sequence ID" value="TWT54640.1"/>
    <property type="molecule type" value="Genomic_DNA"/>
</dbReference>
<evidence type="ECO:0000313" key="2">
    <source>
        <dbReference type="EMBL" id="TWT54640.1"/>
    </source>
</evidence>
<keyword evidence="1" id="KW-0732">Signal</keyword>
<dbReference type="Proteomes" id="UP000316598">
    <property type="component" value="Unassembled WGS sequence"/>
</dbReference>